<name>A0A0F9B1U8_9ZZZZ</name>
<proteinExistence type="predicted"/>
<dbReference type="EMBL" id="LAZR01039875">
    <property type="protein sequence ID" value="KKL15909.1"/>
    <property type="molecule type" value="Genomic_DNA"/>
</dbReference>
<feature type="non-terminal residue" evidence="1">
    <location>
        <position position="1"/>
    </location>
</feature>
<reference evidence="1" key="1">
    <citation type="journal article" date="2015" name="Nature">
        <title>Complex archaea that bridge the gap between prokaryotes and eukaryotes.</title>
        <authorList>
            <person name="Spang A."/>
            <person name="Saw J.H."/>
            <person name="Jorgensen S.L."/>
            <person name="Zaremba-Niedzwiedzka K."/>
            <person name="Martijn J."/>
            <person name="Lind A.E."/>
            <person name="van Eijk R."/>
            <person name="Schleper C."/>
            <person name="Guy L."/>
            <person name="Ettema T.J."/>
        </authorList>
    </citation>
    <scope>NUCLEOTIDE SEQUENCE</scope>
</reference>
<comment type="caution">
    <text evidence="1">The sequence shown here is derived from an EMBL/GenBank/DDBJ whole genome shotgun (WGS) entry which is preliminary data.</text>
</comment>
<sequence length="146" mass="15367">LQNVRDGAIATVIKNGKWAGCEISACDFGVAELTASSIIFQPGPNSQIIPLSYGTMGGACGARNKRRIWDIAGIVMVKDPGNPKALLGKLWQAVDDIDASFDDDTLNGTACAATLTTISRPTIDSFISNGTVDWGFISFGLTAEEV</sequence>
<organism evidence="1">
    <name type="scientific">marine sediment metagenome</name>
    <dbReference type="NCBI Taxonomy" id="412755"/>
    <lineage>
        <taxon>unclassified sequences</taxon>
        <taxon>metagenomes</taxon>
        <taxon>ecological metagenomes</taxon>
    </lineage>
</organism>
<dbReference type="AlphaFoldDB" id="A0A0F9B1U8"/>
<accession>A0A0F9B1U8</accession>
<evidence type="ECO:0000313" key="1">
    <source>
        <dbReference type="EMBL" id="KKL15909.1"/>
    </source>
</evidence>
<protein>
    <submittedName>
        <fullName evidence="1">Uncharacterized protein</fullName>
    </submittedName>
</protein>
<gene>
    <name evidence="1" type="ORF">LCGC14_2500860</name>
</gene>